<feature type="domain" description="Response regulatory" evidence="2">
    <location>
        <begin position="2"/>
        <end position="129"/>
    </location>
</feature>
<name>V5WGE0_9SPIO</name>
<sequence length="134" mass="15033">MRFLIVEDDFGSRRLLQAILKEFGEIETVVDGEEAIDAFKLAWSEERPYDLILLDIMMPKLDGQQALQLIRSTEKEMGVSAKNEVKVIMTTALEDPANVIRAFNRGGATGYIVKPIQKEVLLDEIRKAGIELPG</sequence>
<evidence type="ECO:0000313" key="4">
    <source>
        <dbReference type="Proteomes" id="UP000018680"/>
    </source>
</evidence>
<dbReference type="RefSeq" id="WP_024267776.1">
    <property type="nucleotide sequence ID" value="NC_023035.1"/>
</dbReference>
<evidence type="ECO:0000313" key="3">
    <source>
        <dbReference type="EMBL" id="AHC14853.1"/>
    </source>
</evidence>
<evidence type="ECO:0000259" key="2">
    <source>
        <dbReference type="PROSITE" id="PS50110"/>
    </source>
</evidence>
<dbReference type="STRING" id="1307761.L21SP2_1456"/>
<gene>
    <name evidence="3" type="ORF">L21SP2_1456</name>
</gene>
<dbReference type="OrthoDB" id="9797769at2"/>
<reference evidence="3 4" key="1">
    <citation type="journal article" date="2015" name="Stand. Genomic Sci.">
        <title>Complete genome sequence and description of Salinispira pacifica gen. nov., sp. nov., a novel spirochaete isolated form a hypersaline microbial mat.</title>
        <authorList>
            <person name="Ben Hania W."/>
            <person name="Joseph M."/>
            <person name="Schumann P."/>
            <person name="Bunk B."/>
            <person name="Fiebig A."/>
            <person name="Sproer C."/>
            <person name="Klenk H.P."/>
            <person name="Fardeau M.L."/>
            <person name="Spring S."/>
        </authorList>
    </citation>
    <scope>NUCLEOTIDE SEQUENCE [LARGE SCALE GENOMIC DNA]</scope>
    <source>
        <strain evidence="3 4">L21-RPul-D2</strain>
    </source>
</reference>
<organism evidence="3 4">
    <name type="scientific">Salinispira pacifica</name>
    <dbReference type="NCBI Taxonomy" id="1307761"/>
    <lineage>
        <taxon>Bacteria</taxon>
        <taxon>Pseudomonadati</taxon>
        <taxon>Spirochaetota</taxon>
        <taxon>Spirochaetia</taxon>
        <taxon>Spirochaetales</taxon>
        <taxon>Spirochaetaceae</taxon>
        <taxon>Salinispira</taxon>
    </lineage>
</organism>
<dbReference type="Pfam" id="PF00072">
    <property type="entry name" value="Response_reg"/>
    <property type="match status" value="1"/>
</dbReference>
<keyword evidence="1" id="KW-0597">Phosphoprotein</keyword>
<accession>V5WGE0</accession>
<dbReference type="EMBL" id="CP006939">
    <property type="protein sequence ID" value="AHC14853.1"/>
    <property type="molecule type" value="Genomic_DNA"/>
</dbReference>
<dbReference type="PROSITE" id="PS50110">
    <property type="entry name" value="RESPONSE_REGULATORY"/>
    <property type="match status" value="1"/>
</dbReference>
<dbReference type="PANTHER" id="PTHR43228:SF1">
    <property type="entry name" value="TWO-COMPONENT RESPONSE REGULATOR ARR22"/>
    <property type="match status" value="1"/>
</dbReference>
<proteinExistence type="predicted"/>
<dbReference type="HOGENOM" id="CLU_000445_69_12_12"/>
<dbReference type="InterPro" id="IPR011006">
    <property type="entry name" value="CheY-like_superfamily"/>
</dbReference>
<dbReference type="Gene3D" id="3.40.50.2300">
    <property type="match status" value="1"/>
</dbReference>
<dbReference type="GO" id="GO:0000160">
    <property type="term" value="P:phosphorelay signal transduction system"/>
    <property type="evidence" value="ECO:0007669"/>
    <property type="project" value="InterPro"/>
</dbReference>
<dbReference type="PANTHER" id="PTHR43228">
    <property type="entry name" value="TWO-COMPONENT RESPONSE REGULATOR"/>
    <property type="match status" value="1"/>
</dbReference>
<protein>
    <submittedName>
        <fullName evidence="3">Response regulator</fullName>
    </submittedName>
</protein>
<keyword evidence="4" id="KW-1185">Reference proteome</keyword>
<evidence type="ECO:0000256" key="1">
    <source>
        <dbReference type="PROSITE-ProRule" id="PRU00169"/>
    </source>
</evidence>
<dbReference type="AlphaFoldDB" id="V5WGE0"/>
<dbReference type="InterPro" id="IPR001789">
    <property type="entry name" value="Sig_transdc_resp-reg_receiver"/>
</dbReference>
<dbReference type="Proteomes" id="UP000018680">
    <property type="component" value="Chromosome"/>
</dbReference>
<dbReference type="SUPFAM" id="SSF52172">
    <property type="entry name" value="CheY-like"/>
    <property type="match status" value="1"/>
</dbReference>
<feature type="modified residue" description="4-aspartylphosphate" evidence="1">
    <location>
        <position position="55"/>
    </location>
</feature>
<dbReference type="CDD" id="cd17546">
    <property type="entry name" value="REC_hyHK_CKI1_RcsC-like"/>
    <property type="match status" value="1"/>
</dbReference>
<dbReference type="KEGG" id="slr:L21SP2_1456"/>
<dbReference type="eggNOG" id="COG0745">
    <property type="taxonomic scope" value="Bacteria"/>
</dbReference>
<dbReference type="InterPro" id="IPR052048">
    <property type="entry name" value="ST_Response_Regulator"/>
</dbReference>
<dbReference type="SMART" id="SM00448">
    <property type="entry name" value="REC"/>
    <property type="match status" value="1"/>
</dbReference>